<evidence type="ECO:0000313" key="2">
    <source>
        <dbReference type="EMBL" id="MBX56390.1"/>
    </source>
</evidence>
<organism evidence="2">
    <name type="scientific">Rhizophora mucronata</name>
    <name type="common">Asiatic mangrove</name>
    <dbReference type="NCBI Taxonomy" id="61149"/>
    <lineage>
        <taxon>Eukaryota</taxon>
        <taxon>Viridiplantae</taxon>
        <taxon>Streptophyta</taxon>
        <taxon>Embryophyta</taxon>
        <taxon>Tracheophyta</taxon>
        <taxon>Spermatophyta</taxon>
        <taxon>Magnoliopsida</taxon>
        <taxon>eudicotyledons</taxon>
        <taxon>Gunneridae</taxon>
        <taxon>Pentapetalae</taxon>
        <taxon>rosids</taxon>
        <taxon>fabids</taxon>
        <taxon>Malpighiales</taxon>
        <taxon>Rhizophoraceae</taxon>
        <taxon>Rhizophora</taxon>
    </lineage>
</organism>
<protein>
    <submittedName>
        <fullName evidence="2">Uncharacterized protein</fullName>
    </submittedName>
</protein>
<name>A0A2P2PNS2_RHIMU</name>
<dbReference type="AlphaFoldDB" id="A0A2P2PNS2"/>
<reference evidence="2" key="1">
    <citation type="submission" date="2018-02" db="EMBL/GenBank/DDBJ databases">
        <title>Rhizophora mucronata_Transcriptome.</title>
        <authorList>
            <person name="Meera S.P."/>
            <person name="Sreeshan A."/>
            <person name="Augustine A."/>
        </authorList>
    </citation>
    <scope>NUCLEOTIDE SEQUENCE</scope>
    <source>
        <tissue evidence="2">Leaf</tissue>
    </source>
</reference>
<proteinExistence type="predicted"/>
<dbReference type="EMBL" id="GGEC01075906">
    <property type="protein sequence ID" value="MBX56390.1"/>
    <property type="molecule type" value="Transcribed_RNA"/>
</dbReference>
<accession>A0A2P2PNS2</accession>
<evidence type="ECO:0000256" key="1">
    <source>
        <dbReference type="SAM" id="MobiDB-lite"/>
    </source>
</evidence>
<feature type="region of interest" description="Disordered" evidence="1">
    <location>
        <begin position="1"/>
        <end position="20"/>
    </location>
</feature>
<sequence length="47" mass="5619">MMKHRMNTQKTMIKKRKKKGIIQNVLRRSPMPGLLEEAFQVWRGAHN</sequence>